<name>A0A2J6Q6B9_9HELO</name>
<evidence type="ECO:0000313" key="1">
    <source>
        <dbReference type="EMBL" id="PMD21781.1"/>
    </source>
</evidence>
<sequence length="114" mass="12082">MVTSLFLFSPSSQSAHASPSFASFISPRGGLLHEASSGDSLLLGLVTSIVGTISSPFMPLGKRWRLHDAVNSCFGEFEVSLKVSYFGVQLRLSCGAASSSQHDFAPSLTSDCHK</sequence>
<keyword evidence="2" id="KW-1185">Reference proteome</keyword>
<proteinExistence type="predicted"/>
<reference evidence="1 2" key="1">
    <citation type="submission" date="2016-05" db="EMBL/GenBank/DDBJ databases">
        <title>A degradative enzymes factory behind the ericoid mycorrhizal symbiosis.</title>
        <authorList>
            <consortium name="DOE Joint Genome Institute"/>
            <person name="Martino E."/>
            <person name="Morin E."/>
            <person name="Grelet G."/>
            <person name="Kuo A."/>
            <person name="Kohler A."/>
            <person name="Daghino S."/>
            <person name="Barry K."/>
            <person name="Choi C."/>
            <person name="Cichocki N."/>
            <person name="Clum A."/>
            <person name="Copeland A."/>
            <person name="Hainaut M."/>
            <person name="Haridas S."/>
            <person name="Labutti K."/>
            <person name="Lindquist E."/>
            <person name="Lipzen A."/>
            <person name="Khouja H.-R."/>
            <person name="Murat C."/>
            <person name="Ohm R."/>
            <person name="Olson A."/>
            <person name="Spatafora J."/>
            <person name="Veneault-Fourrey C."/>
            <person name="Henrissat B."/>
            <person name="Grigoriev I."/>
            <person name="Martin F."/>
            <person name="Perotto S."/>
        </authorList>
    </citation>
    <scope>NUCLEOTIDE SEQUENCE [LARGE SCALE GENOMIC DNA]</scope>
    <source>
        <strain evidence="1 2">UAMH 7357</strain>
    </source>
</reference>
<accession>A0A2J6Q6B9</accession>
<dbReference type="EMBL" id="KZ613480">
    <property type="protein sequence ID" value="PMD21781.1"/>
    <property type="molecule type" value="Genomic_DNA"/>
</dbReference>
<dbReference type="AlphaFoldDB" id="A0A2J6Q6B9"/>
<protein>
    <submittedName>
        <fullName evidence="1">Uncharacterized protein</fullName>
    </submittedName>
</protein>
<organism evidence="1 2">
    <name type="scientific">Hyaloscypha hepaticicola</name>
    <dbReference type="NCBI Taxonomy" id="2082293"/>
    <lineage>
        <taxon>Eukaryota</taxon>
        <taxon>Fungi</taxon>
        <taxon>Dikarya</taxon>
        <taxon>Ascomycota</taxon>
        <taxon>Pezizomycotina</taxon>
        <taxon>Leotiomycetes</taxon>
        <taxon>Helotiales</taxon>
        <taxon>Hyaloscyphaceae</taxon>
        <taxon>Hyaloscypha</taxon>
    </lineage>
</organism>
<gene>
    <name evidence="1" type="ORF">NA56DRAFT_645571</name>
</gene>
<evidence type="ECO:0000313" key="2">
    <source>
        <dbReference type="Proteomes" id="UP000235672"/>
    </source>
</evidence>
<dbReference type="Proteomes" id="UP000235672">
    <property type="component" value="Unassembled WGS sequence"/>
</dbReference>